<sequence length="149" mass="17094">MASQLSFPRYEVSLLSIKSPNHTITFDTNTTNPSSPSQDAKVLHLTNDGSSSFIGLKYLQKLYGSDNPLPEINASTEVQLLSRFADTDETQVTTHRILYTARYDIIFIKSDWERSMLQCAARMRAKQPRKQRQSTRRRRHTRAHKHDGA</sequence>
<organism evidence="2 3">
    <name type="scientific">Fusarium kuroshium</name>
    <dbReference type="NCBI Taxonomy" id="2010991"/>
    <lineage>
        <taxon>Eukaryota</taxon>
        <taxon>Fungi</taxon>
        <taxon>Dikarya</taxon>
        <taxon>Ascomycota</taxon>
        <taxon>Pezizomycotina</taxon>
        <taxon>Sordariomycetes</taxon>
        <taxon>Hypocreomycetidae</taxon>
        <taxon>Hypocreales</taxon>
        <taxon>Nectriaceae</taxon>
        <taxon>Fusarium</taxon>
        <taxon>Fusarium solani species complex</taxon>
    </lineage>
</organism>
<evidence type="ECO:0000256" key="1">
    <source>
        <dbReference type="SAM" id="MobiDB-lite"/>
    </source>
</evidence>
<dbReference type="Proteomes" id="UP000277212">
    <property type="component" value="Unassembled WGS sequence"/>
</dbReference>
<feature type="compositionally biased region" description="Basic residues" evidence="1">
    <location>
        <begin position="123"/>
        <end position="149"/>
    </location>
</feature>
<dbReference type="EMBL" id="NKUJ01000302">
    <property type="protein sequence ID" value="RMJ08161.1"/>
    <property type="molecule type" value="Genomic_DNA"/>
</dbReference>
<keyword evidence="3" id="KW-1185">Reference proteome</keyword>
<feature type="region of interest" description="Disordered" evidence="1">
    <location>
        <begin position="122"/>
        <end position="149"/>
    </location>
</feature>
<evidence type="ECO:0000313" key="3">
    <source>
        <dbReference type="Proteomes" id="UP000277212"/>
    </source>
</evidence>
<dbReference type="AlphaFoldDB" id="A0A3M2RS77"/>
<gene>
    <name evidence="2" type="ORF">CDV36_012250</name>
</gene>
<evidence type="ECO:0000313" key="2">
    <source>
        <dbReference type="EMBL" id="RMJ08161.1"/>
    </source>
</evidence>
<reference evidence="2 3" key="1">
    <citation type="submission" date="2017-06" db="EMBL/GenBank/DDBJ databases">
        <title>Comparative genomic analysis of Ambrosia Fusariam Clade fungi.</title>
        <authorList>
            <person name="Stajich J.E."/>
            <person name="Carrillo J."/>
            <person name="Kijimoto T."/>
            <person name="Eskalen A."/>
            <person name="O'Donnell K."/>
            <person name="Kasson M."/>
        </authorList>
    </citation>
    <scope>NUCLEOTIDE SEQUENCE [LARGE SCALE GENOMIC DNA]</scope>
    <source>
        <strain evidence="2">UCR3666</strain>
    </source>
</reference>
<protein>
    <submittedName>
        <fullName evidence="2">Uncharacterized protein</fullName>
    </submittedName>
</protein>
<accession>A0A3M2RS77</accession>
<proteinExistence type="predicted"/>
<name>A0A3M2RS77_9HYPO</name>
<comment type="caution">
    <text evidence="2">The sequence shown here is derived from an EMBL/GenBank/DDBJ whole genome shotgun (WGS) entry which is preliminary data.</text>
</comment>
<dbReference type="OrthoDB" id="5091518at2759"/>